<name>A0ABX1N7N1_9RHOO</name>
<accession>A0ABX1N7N1</accession>
<evidence type="ECO:0000313" key="3">
    <source>
        <dbReference type="Proteomes" id="UP000601990"/>
    </source>
</evidence>
<comment type="caution">
    <text evidence="2">The sequence shown here is derived from an EMBL/GenBank/DDBJ whole genome shotgun (WGS) entry which is preliminary data.</text>
</comment>
<organism evidence="2 3">
    <name type="scientific">Aromatoleum buckelii</name>
    <dbReference type="NCBI Taxonomy" id="200254"/>
    <lineage>
        <taxon>Bacteria</taxon>
        <taxon>Pseudomonadati</taxon>
        <taxon>Pseudomonadota</taxon>
        <taxon>Betaproteobacteria</taxon>
        <taxon>Rhodocyclales</taxon>
        <taxon>Rhodocyclaceae</taxon>
        <taxon>Aromatoleum</taxon>
    </lineage>
</organism>
<protein>
    <submittedName>
        <fullName evidence="2">DUF2281 domain-containing protein</fullName>
    </submittedName>
</protein>
<evidence type="ECO:0000313" key="2">
    <source>
        <dbReference type="EMBL" id="NMF95291.1"/>
    </source>
</evidence>
<proteinExistence type="predicted"/>
<dbReference type="EMBL" id="WTVH01000059">
    <property type="protein sequence ID" value="NMF95291.1"/>
    <property type="molecule type" value="Genomic_DNA"/>
</dbReference>
<gene>
    <name evidence="2" type="ORF">GO608_18440</name>
</gene>
<evidence type="ECO:0000259" key="1">
    <source>
        <dbReference type="Pfam" id="PF10047"/>
    </source>
</evidence>
<dbReference type="Proteomes" id="UP000601990">
    <property type="component" value="Unassembled WGS sequence"/>
</dbReference>
<dbReference type="InterPro" id="IPR018739">
    <property type="entry name" value="DUF2281"/>
</dbReference>
<keyword evidence="3" id="KW-1185">Reference proteome</keyword>
<feature type="domain" description="DUF2281" evidence="1">
    <location>
        <begin position="8"/>
        <end position="61"/>
    </location>
</feature>
<sequence length="75" mass="8465">MATITERLLETARSLPEPLLAEVLDFAEFLRARHASIEAQTVGHDLLDLCGGLENSTTFSEAPDVIQQRLRDEWR</sequence>
<dbReference type="RefSeq" id="WP_169200486.1">
    <property type="nucleotide sequence ID" value="NZ_WTVH02000010.1"/>
</dbReference>
<dbReference type="Pfam" id="PF10047">
    <property type="entry name" value="DUF2281"/>
    <property type="match status" value="1"/>
</dbReference>
<reference evidence="2" key="1">
    <citation type="submission" date="2019-12" db="EMBL/GenBank/DDBJ databases">
        <title>Comparative genomics gives insights into the taxonomy of the Azoarcus-Aromatoleum group and reveals separate origins of nif in the plant-associated Azoarcus and non-plant-associated Aromatoleum sub-groups.</title>
        <authorList>
            <person name="Lafos M."/>
            <person name="Maluk M."/>
            <person name="Batista M."/>
            <person name="Junghare M."/>
            <person name="Carmona M."/>
            <person name="Faoro H."/>
            <person name="Cruz L.M."/>
            <person name="Battistoni F."/>
            <person name="De Souza E."/>
            <person name="Pedrosa F."/>
            <person name="Chen W.-M."/>
            <person name="Poole P.S."/>
            <person name="Dixon R.A."/>
            <person name="James E.K."/>
        </authorList>
    </citation>
    <scope>NUCLEOTIDE SEQUENCE</scope>
    <source>
        <strain evidence="2">U120</strain>
    </source>
</reference>